<evidence type="ECO:0000256" key="1">
    <source>
        <dbReference type="SAM" id="MobiDB-lite"/>
    </source>
</evidence>
<dbReference type="AlphaFoldDB" id="A0A1H8YPU7"/>
<dbReference type="RefSeq" id="WP_342744088.1">
    <property type="nucleotide sequence ID" value="NZ_FOEF01000038.1"/>
</dbReference>
<dbReference type="Proteomes" id="UP000198582">
    <property type="component" value="Unassembled WGS sequence"/>
</dbReference>
<keyword evidence="2" id="KW-1133">Transmembrane helix</keyword>
<reference evidence="3 4" key="1">
    <citation type="submission" date="2016-10" db="EMBL/GenBank/DDBJ databases">
        <authorList>
            <person name="de Groot N.N."/>
        </authorList>
    </citation>
    <scope>NUCLEOTIDE SEQUENCE [LARGE SCALE GENOMIC DNA]</scope>
    <source>
        <strain evidence="3 4">DSM 44993</strain>
    </source>
</reference>
<organism evidence="3 4">
    <name type="scientific">Amycolatopsis saalfeldensis</name>
    <dbReference type="NCBI Taxonomy" id="394193"/>
    <lineage>
        <taxon>Bacteria</taxon>
        <taxon>Bacillati</taxon>
        <taxon>Actinomycetota</taxon>
        <taxon>Actinomycetes</taxon>
        <taxon>Pseudonocardiales</taxon>
        <taxon>Pseudonocardiaceae</taxon>
        <taxon>Amycolatopsis</taxon>
    </lineage>
</organism>
<keyword evidence="4" id="KW-1185">Reference proteome</keyword>
<sequence length="200" mass="21125">MGMNGGAPFFNAPDPERDGTLAEPIGGETFADPLSGLVTAAEAPPATAADEAGRLPTARPVKHDPEVVKRMVEEALREDVQPGPRPAEAVQPAGIRPDGVPLGLLPRQRTWPTRAPELLKKVPRPRPKPRADLADDDIEEELAERQVRKRGLPTIGMPSFGRPSTNAAGVVIAVLLLVVFGVVAITMVSSLVSSVAGLFD</sequence>
<gene>
    <name evidence="3" type="ORF">SAMN04489732_1382</name>
</gene>
<protein>
    <submittedName>
        <fullName evidence="3">Uncharacterized protein</fullName>
    </submittedName>
</protein>
<accession>A0A1H8YPU7</accession>
<dbReference type="EMBL" id="FOEF01000038">
    <property type="protein sequence ID" value="SEP54149.1"/>
    <property type="molecule type" value="Genomic_DNA"/>
</dbReference>
<evidence type="ECO:0000313" key="4">
    <source>
        <dbReference type="Proteomes" id="UP000198582"/>
    </source>
</evidence>
<feature type="transmembrane region" description="Helical" evidence="2">
    <location>
        <begin position="167"/>
        <end position="192"/>
    </location>
</feature>
<feature type="region of interest" description="Disordered" evidence="1">
    <location>
        <begin position="1"/>
        <end position="63"/>
    </location>
</feature>
<feature type="compositionally biased region" description="Low complexity" evidence="1">
    <location>
        <begin position="39"/>
        <end position="50"/>
    </location>
</feature>
<dbReference type="STRING" id="394193.SAMN04489732_1382"/>
<name>A0A1H8YPU7_9PSEU</name>
<feature type="region of interest" description="Disordered" evidence="1">
    <location>
        <begin position="78"/>
        <end position="108"/>
    </location>
</feature>
<evidence type="ECO:0000256" key="2">
    <source>
        <dbReference type="SAM" id="Phobius"/>
    </source>
</evidence>
<proteinExistence type="predicted"/>
<keyword evidence="2" id="KW-0812">Transmembrane</keyword>
<evidence type="ECO:0000313" key="3">
    <source>
        <dbReference type="EMBL" id="SEP54149.1"/>
    </source>
</evidence>
<keyword evidence="2" id="KW-0472">Membrane</keyword>